<proteinExistence type="predicted"/>
<feature type="compositionally biased region" description="Polar residues" evidence="1">
    <location>
        <begin position="42"/>
        <end position="57"/>
    </location>
</feature>
<dbReference type="AlphaFoldDB" id="A0A084GXQ8"/>
<feature type="region of interest" description="Disordered" evidence="1">
    <location>
        <begin position="37"/>
        <end position="59"/>
    </location>
</feature>
<gene>
    <name evidence="2" type="ORF">GS18_0213625</name>
</gene>
<evidence type="ECO:0000256" key="1">
    <source>
        <dbReference type="SAM" id="MobiDB-lite"/>
    </source>
</evidence>
<sequence>MLKSFLVFSKVFFFQPQNSSGLQRKELDSCGMKMAREIPQAQRGSSRPSPRKASSWSGKERVPLQKVFFIEKDY</sequence>
<name>A0A084GXQ8_METID</name>
<evidence type="ECO:0000313" key="2">
    <source>
        <dbReference type="EMBL" id="KEZ52120.1"/>
    </source>
</evidence>
<dbReference type="EMBL" id="JNVC02000005">
    <property type="protein sequence ID" value="KEZ52120.1"/>
    <property type="molecule type" value="Genomic_DNA"/>
</dbReference>
<protein>
    <submittedName>
        <fullName evidence="2">Uncharacterized protein</fullName>
    </submittedName>
</protein>
<dbReference type="STRING" id="246786.GS18_0213625"/>
<dbReference type="Proteomes" id="UP000028549">
    <property type="component" value="Unassembled WGS sequence"/>
</dbReference>
<reference evidence="2 3" key="1">
    <citation type="journal article" date="2005" name="Int. J. Syst. Evol. Microbiol.">
        <title>Bacillus cibi sp. nov., isolated from jeotgal, a traditional Korean fermented seafood.</title>
        <authorList>
            <person name="Yoon J.H."/>
            <person name="Lee C.H."/>
            <person name="Oh T.K."/>
        </authorList>
    </citation>
    <scope>NUCLEOTIDE SEQUENCE [LARGE SCALE GENOMIC DNA]</scope>
    <source>
        <strain evidence="2 3">DSM 16189</strain>
    </source>
</reference>
<comment type="caution">
    <text evidence="2">The sequence shown here is derived from an EMBL/GenBank/DDBJ whole genome shotgun (WGS) entry which is preliminary data.</text>
</comment>
<evidence type="ECO:0000313" key="3">
    <source>
        <dbReference type="Proteomes" id="UP000028549"/>
    </source>
</evidence>
<accession>A0A084GXQ8</accession>
<organism evidence="2 3">
    <name type="scientific">Metabacillus indicus</name>
    <name type="common">Bacillus indicus</name>
    <dbReference type="NCBI Taxonomy" id="246786"/>
    <lineage>
        <taxon>Bacteria</taxon>
        <taxon>Bacillati</taxon>
        <taxon>Bacillota</taxon>
        <taxon>Bacilli</taxon>
        <taxon>Bacillales</taxon>
        <taxon>Bacillaceae</taxon>
        <taxon>Metabacillus</taxon>
    </lineage>
</organism>
<keyword evidence="3" id="KW-1185">Reference proteome</keyword>